<dbReference type="InterPro" id="IPR001584">
    <property type="entry name" value="Integrase_cat-core"/>
</dbReference>
<dbReference type="InterPro" id="IPR036397">
    <property type="entry name" value="RNaseH_sf"/>
</dbReference>
<dbReference type="SUPFAM" id="SSF53098">
    <property type="entry name" value="Ribonuclease H-like"/>
    <property type="match status" value="1"/>
</dbReference>
<keyword evidence="1" id="KW-0694">RNA-binding</keyword>
<dbReference type="GO" id="GO:0015074">
    <property type="term" value="P:DNA integration"/>
    <property type="evidence" value="ECO:0007669"/>
    <property type="project" value="InterPro"/>
</dbReference>
<name>A0A9Q3IQV2_9BASI</name>
<sequence>MPEEASPQIPIEGISVTDLNTTFFEEVRNRYTQDTNSSILCQLFNKDYKENSRIHALDELWKKSYDEGRFHLVDCIIYHSTKHTCVMTVVDRSLINIVLKKYHDSPFSRDLSEDRTREKLKTCIWWPMWHKDVAEYLKTGDRCQKANKSTGKRLGNMIKIQEPRRPWEIVHMDWVTGLPPGGDRSFEACLVIVESFSKTSIFLPCHKYYTAMNTALLIWNRVVSWTGIFTNIISDRDPKFTSALWTNLHQLFATKPSFSTAYHPQTDGLAERMIQTLEDMVRRFCAYGLEFKYCDGFTHDWWTILPALELAYKTTIHASTNQTPDMLEKGWNPKFPQYSLRKDLVEIQPTDASFKGML</sequence>
<dbReference type="GO" id="GO:0005634">
    <property type="term" value="C:nucleus"/>
    <property type="evidence" value="ECO:0007669"/>
    <property type="project" value="UniProtKB-ARBA"/>
</dbReference>
<dbReference type="Pfam" id="PF17921">
    <property type="entry name" value="Integrase_H2C2"/>
    <property type="match status" value="1"/>
</dbReference>
<protein>
    <recommendedName>
        <fullName evidence="2">Integrase catalytic domain-containing protein</fullName>
    </recommendedName>
</protein>
<organism evidence="3 4">
    <name type="scientific">Austropuccinia psidii MF-1</name>
    <dbReference type="NCBI Taxonomy" id="1389203"/>
    <lineage>
        <taxon>Eukaryota</taxon>
        <taxon>Fungi</taxon>
        <taxon>Dikarya</taxon>
        <taxon>Basidiomycota</taxon>
        <taxon>Pucciniomycotina</taxon>
        <taxon>Pucciniomycetes</taxon>
        <taxon>Pucciniales</taxon>
        <taxon>Sphaerophragmiaceae</taxon>
        <taxon>Austropuccinia</taxon>
    </lineage>
</organism>
<dbReference type="EMBL" id="AVOT02053539">
    <property type="protein sequence ID" value="MBW0548324.1"/>
    <property type="molecule type" value="Genomic_DNA"/>
</dbReference>
<dbReference type="Gene3D" id="1.10.340.70">
    <property type="match status" value="1"/>
</dbReference>
<dbReference type="InterPro" id="IPR012337">
    <property type="entry name" value="RNaseH-like_sf"/>
</dbReference>
<dbReference type="Proteomes" id="UP000765509">
    <property type="component" value="Unassembled WGS sequence"/>
</dbReference>
<dbReference type="OrthoDB" id="2595244at2759"/>
<dbReference type="AlphaFoldDB" id="A0A9Q3IQV2"/>
<dbReference type="PANTHER" id="PTHR37984:SF5">
    <property type="entry name" value="PROTEIN NYNRIN-LIKE"/>
    <property type="match status" value="1"/>
</dbReference>
<evidence type="ECO:0000256" key="1">
    <source>
        <dbReference type="ARBA" id="ARBA00022884"/>
    </source>
</evidence>
<dbReference type="PROSITE" id="PS50994">
    <property type="entry name" value="INTEGRASE"/>
    <property type="match status" value="1"/>
</dbReference>
<dbReference type="InterPro" id="IPR050951">
    <property type="entry name" value="Retrovirus_Pol_polyprotein"/>
</dbReference>
<evidence type="ECO:0000259" key="2">
    <source>
        <dbReference type="PROSITE" id="PS50994"/>
    </source>
</evidence>
<evidence type="ECO:0000313" key="4">
    <source>
        <dbReference type="Proteomes" id="UP000765509"/>
    </source>
</evidence>
<proteinExistence type="predicted"/>
<keyword evidence="4" id="KW-1185">Reference proteome</keyword>
<gene>
    <name evidence="3" type="ORF">O181_088039</name>
</gene>
<dbReference type="PANTHER" id="PTHR37984">
    <property type="entry name" value="PROTEIN CBG26694"/>
    <property type="match status" value="1"/>
</dbReference>
<reference evidence="3" key="1">
    <citation type="submission" date="2021-03" db="EMBL/GenBank/DDBJ databases">
        <title>Draft genome sequence of rust myrtle Austropuccinia psidii MF-1, a brazilian biotype.</title>
        <authorList>
            <person name="Quecine M.C."/>
            <person name="Pachon D.M.R."/>
            <person name="Bonatelli M.L."/>
            <person name="Correr F.H."/>
            <person name="Franceschini L.M."/>
            <person name="Leite T.F."/>
            <person name="Margarido G.R.A."/>
            <person name="Almeida C.A."/>
            <person name="Ferrarezi J.A."/>
            <person name="Labate C.A."/>
        </authorList>
    </citation>
    <scope>NUCLEOTIDE SEQUENCE</scope>
    <source>
        <strain evidence="3">MF-1</strain>
    </source>
</reference>
<dbReference type="InterPro" id="IPR041588">
    <property type="entry name" value="Integrase_H2C2"/>
</dbReference>
<evidence type="ECO:0000313" key="3">
    <source>
        <dbReference type="EMBL" id="MBW0548324.1"/>
    </source>
</evidence>
<comment type="caution">
    <text evidence="3">The sequence shown here is derived from an EMBL/GenBank/DDBJ whole genome shotgun (WGS) entry which is preliminary data.</text>
</comment>
<dbReference type="Gene3D" id="3.30.420.10">
    <property type="entry name" value="Ribonuclease H-like superfamily/Ribonuclease H"/>
    <property type="match status" value="1"/>
</dbReference>
<dbReference type="GO" id="GO:0003723">
    <property type="term" value="F:RNA binding"/>
    <property type="evidence" value="ECO:0007669"/>
    <property type="project" value="UniProtKB-KW"/>
</dbReference>
<accession>A0A9Q3IQV2</accession>
<feature type="domain" description="Integrase catalytic" evidence="2">
    <location>
        <begin position="162"/>
        <end position="332"/>
    </location>
</feature>